<protein>
    <submittedName>
        <fullName evidence="3">Uncharacterized protein</fullName>
    </submittedName>
</protein>
<feature type="compositionally biased region" description="Low complexity" evidence="1">
    <location>
        <begin position="160"/>
        <end position="171"/>
    </location>
</feature>
<dbReference type="OrthoDB" id="292303at2"/>
<dbReference type="EMBL" id="SJPQ01000002">
    <property type="protein sequence ID" value="TWT88741.1"/>
    <property type="molecule type" value="Genomic_DNA"/>
</dbReference>
<keyword evidence="2" id="KW-1133">Transmembrane helix</keyword>
<reference evidence="3 4" key="1">
    <citation type="submission" date="2019-02" db="EMBL/GenBank/DDBJ databases">
        <title>Deep-cultivation of Planctomycetes and their phenomic and genomic characterization uncovers novel biology.</title>
        <authorList>
            <person name="Wiegand S."/>
            <person name="Jogler M."/>
            <person name="Boedeker C."/>
            <person name="Pinto D."/>
            <person name="Vollmers J."/>
            <person name="Rivas-Marin E."/>
            <person name="Kohn T."/>
            <person name="Peeters S.H."/>
            <person name="Heuer A."/>
            <person name="Rast P."/>
            <person name="Oberbeckmann S."/>
            <person name="Bunk B."/>
            <person name="Jeske O."/>
            <person name="Meyerdierks A."/>
            <person name="Storesund J.E."/>
            <person name="Kallscheuer N."/>
            <person name="Luecker S."/>
            <person name="Lage O.M."/>
            <person name="Pohl T."/>
            <person name="Merkel B.J."/>
            <person name="Hornburger P."/>
            <person name="Mueller R.-W."/>
            <person name="Bruemmer F."/>
            <person name="Labrenz M."/>
            <person name="Spormann A.M."/>
            <person name="Op Den Camp H."/>
            <person name="Overmann J."/>
            <person name="Amann R."/>
            <person name="Jetten M.S.M."/>
            <person name="Mascher T."/>
            <person name="Medema M.H."/>
            <person name="Devos D.P."/>
            <person name="Kaster A.-K."/>
            <person name="Ovreas L."/>
            <person name="Rohde M."/>
            <person name="Galperin M.Y."/>
            <person name="Jogler C."/>
        </authorList>
    </citation>
    <scope>NUCLEOTIDE SEQUENCE [LARGE SCALE GENOMIC DNA]</scope>
    <source>
        <strain evidence="3 4">Mal64</strain>
    </source>
</reference>
<accession>A0A5C5ZPM9</accession>
<feature type="compositionally biased region" description="Basic and acidic residues" evidence="1">
    <location>
        <begin position="172"/>
        <end position="192"/>
    </location>
</feature>
<sequence length="286" mass="32008">MTLTQLLTVDPLAAGFLQAGLLDVLAPFLFVGFILMRHILTAMSEAREAKRLQEADELVELRPERREGNQRDEQQRDANQAQAAAGRPQPTPEQKQLRSEVEDFLKQLGHEPKKKADPPQHGQSQHTQPPRPQPQPVVVEKPQPRKPRIEVFSSDRNDAPRGAAAEAASVRRAADQDDLRRLAGRKDKELRRKQMSRLPESQLAEQAAHLGAKIAMADDHAAERVHAKFDHQIGNLSHDAVDWDSRDDPPPPATIAEQLVAQLRSPAGIRQAVVLNEVLTRPTDRW</sequence>
<gene>
    <name evidence="3" type="ORF">Mal64_22290</name>
</gene>
<organism evidence="3 4">
    <name type="scientific">Pseudobythopirellula maris</name>
    <dbReference type="NCBI Taxonomy" id="2527991"/>
    <lineage>
        <taxon>Bacteria</taxon>
        <taxon>Pseudomonadati</taxon>
        <taxon>Planctomycetota</taxon>
        <taxon>Planctomycetia</taxon>
        <taxon>Pirellulales</taxon>
        <taxon>Lacipirellulaceae</taxon>
        <taxon>Pseudobythopirellula</taxon>
    </lineage>
</organism>
<keyword evidence="4" id="KW-1185">Reference proteome</keyword>
<feature type="transmembrane region" description="Helical" evidence="2">
    <location>
        <begin position="12"/>
        <end position="35"/>
    </location>
</feature>
<proteinExistence type="predicted"/>
<dbReference type="RefSeq" id="WP_146400052.1">
    <property type="nucleotide sequence ID" value="NZ_SJPQ01000002.1"/>
</dbReference>
<comment type="caution">
    <text evidence="3">The sequence shown here is derived from an EMBL/GenBank/DDBJ whole genome shotgun (WGS) entry which is preliminary data.</text>
</comment>
<feature type="region of interest" description="Disordered" evidence="1">
    <location>
        <begin position="60"/>
        <end position="98"/>
    </location>
</feature>
<feature type="region of interest" description="Disordered" evidence="1">
    <location>
        <begin position="111"/>
        <end position="201"/>
    </location>
</feature>
<evidence type="ECO:0000313" key="4">
    <source>
        <dbReference type="Proteomes" id="UP000315440"/>
    </source>
</evidence>
<evidence type="ECO:0000256" key="2">
    <source>
        <dbReference type="SAM" id="Phobius"/>
    </source>
</evidence>
<evidence type="ECO:0000313" key="3">
    <source>
        <dbReference type="EMBL" id="TWT88741.1"/>
    </source>
</evidence>
<keyword evidence="2" id="KW-0472">Membrane</keyword>
<evidence type="ECO:0000256" key="1">
    <source>
        <dbReference type="SAM" id="MobiDB-lite"/>
    </source>
</evidence>
<name>A0A5C5ZPM9_9BACT</name>
<dbReference type="Proteomes" id="UP000315440">
    <property type="component" value="Unassembled WGS sequence"/>
</dbReference>
<feature type="compositionally biased region" description="Basic and acidic residues" evidence="1">
    <location>
        <begin position="60"/>
        <end position="76"/>
    </location>
</feature>
<keyword evidence="2" id="KW-0812">Transmembrane</keyword>
<feature type="compositionally biased region" description="Basic and acidic residues" evidence="1">
    <location>
        <begin position="147"/>
        <end position="159"/>
    </location>
</feature>
<dbReference type="AlphaFoldDB" id="A0A5C5ZPM9"/>